<gene>
    <name evidence="7" type="primary">potA</name>
    <name evidence="10" type="ORF">GCM10017655_47990</name>
</gene>
<dbReference type="InterPro" id="IPR027417">
    <property type="entry name" value="P-loop_NTPase"/>
</dbReference>
<protein>
    <recommendedName>
        <fullName evidence="7">Spermidine/putrescine import ATP-binding protein PotA</fullName>
        <ecNumber evidence="7">7.6.2.11</ecNumber>
    </recommendedName>
</protein>
<dbReference type="PANTHER" id="PTHR42781:SF4">
    <property type="entry name" value="SPERMIDINE_PUTRESCINE IMPORT ATP-BINDING PROTEIN POTA"/>
    <property type="match status" value="1"/>
</dbReference>
<evidence type="ECO:0000259" key="9">
    <source>
        <dbReference type="PROSITE" id="PS50893"/>
    </source>
</evidence>
<evidence type="ECO:0000256" key="8">
    <source>
        <dbReference type="SAM" id="MobiDB-lite"/>
    </source>
</evidence>
<dbReference type="EC" id="7.6.2.11" evidence="7"/>
<feature type="domain" description="ABC transporter" evidence="9">
    <location>
        <begin position="57"/>
        <end position="289"/>
    </location>
</feature>
<dbReference type="InterPro" id="IPR003439">
    <property type="entry name" value="ABC_transporter-like_ATP-bd"/>
</dbReference>
<comment type="subunit">
    <text evidence="7">The complex is composed of two ATP-binding proteins (PotA), two transmembrane proteins (PotB and PotC) and a solute-binding protein (PotD).</text>
</comment>
<evidence type="ECO:0000256" key="7">
    <source>
        <dbReference type="RuleBase" id="RU364083"/>
    </source>
</evidence>
<reference evidence="10" key="1">
    <citation type="journal article" date="2014" name="Int. J. Syst. Evol. Microbiol.">
        <title>Complete genome sequence of Corynebacterium casei LMG S-19264T (=DSM 44701T), isolated from a smear-ripened cheese.</title>
        <authorList>
            <consortium name="US DOE Joint Genome Institute (JGI-PGF)"/>
            <person name="Walter F."/>
            <person name="Albersmeier A."/>
            <person name="Kalinowski J."/>
            <person name="Ruckert C."/>
        </authorList>
    </citation>
    <scope>NUCLEOTIDE SEQUENCE</scope>
    <source>
        <strain evidence="10">VKM B-2935</strain>
    </source>
</reference>
<evidence type="ECO:0000256" key="4">
    <source>
        <dbReference type="ARBA" id="ARBA00022840"/>
    </source>
</evidence>
<proteinExistence type="inferred from homology"/>
<dbReference type="EMBL" id="BSFN01000025">
    <property type="protein sequence ID" value="GLK91735.1"/>
    <property type="molecule type" value="Genomic_DNA"/>
</dbReference>
<evidence type="ECO:0000256" key="5">
    <source>
        <dbReference type="ARBA" id="ARBA00022967"/>
    </source>
</evidence>
<dbReference type="InterPro" id="IPR005893">
    <property type="entry name" value="PotA-like"/>
</dbReference>
<dbReference type="GO" id="GO:0043190">
    <property type="term" value="C:ATP-binding cassette (ABC) transporter complex"/>
    <property type="evidence" value="ECO:0007669"/>
    <property type="project" value="InterPro"/>
</dbReference>
<keyword evidence="3 7" id="KW-0547">Nucleotide-binding</keyword>
<keyword evidence="2 7" id="KW-1003">Cell membrane</keyword>
<dbReference type="SMART" id="SM00382">
    <property type="entry name" value="AAA"/>
    <property type="match status" value="1"/>
</dbReference>
<name>A0A9W6NIA1_9PSED</name>
<evidence type="ECO:0000256" key="6">
    <source>
        <dbReference type="ARBA" id="ARBA00023136"/>
    </source>
</evidence>
<accession>A0A9W6NIA1</accession>
<organism evidence="10 11">
    <name type="scientific">Pseudomonas turukhanskensis</name>
    <dbReference type="NCBI Taxonomy" id="1806536"/>
    <lineage>
        <taxon>Bacteria</taxon>
        <taxon>Pseudomonadati</taxon>
        <taxon>Pseudomonadota</taxon>
        <taxon>Gammaproteobacteria</taxon>
        <taxon>Pseudomonadales</taxon>
        <taxon>Pseudomonadaceae</taxon>
        <taxon>Pseudomonas</taxon>
    </lineage>
</organism>
<evidence type="ECO:0000256" key="1">
    <source>
        <dbReference type="ARBA" id="ARBA00022448"/>
    </source>
</evidence>
<evidence type="ECO:0000256" key="2">
    <source>
        <dbReference type="ARBA" id="ARBA00022475"/>
    </source>
</evidence>
<dbReference type="GO" id="GO:0016887">
    <property type="term" value="F:ATP hydrolysis activity"/>
    <property type="evidence" value="ECO:0007669"/>
    <property type="project" value="InterPro"/>
</dbReference>
<comment type="function">
    <text evidence="7">Part of the ABC transporter complex PotABCD involved in spermidine/putrescine import. Responsible for energy coupling to the transport system.</text>
</comment>
<dbReference type="InterPro" id="IPR017871">
    <property type="entry name" value="ABC_transporter-like_CS"/>
</dbReference>
<dbReference type="SUPFAM" id="SSF50331">
    <property type="entry name" value="MOP-like"/>
    <property type="match status" value="1"/>
</dbReference>
<dbReference type="Gene3D" id="3.40.50.300">
    <property type="entry name" value="P-loop containing nucleotide triphosphate hydrolases"/>
    <property type="match status" value="1"/>
</dbReference>
<comment type="catalytic activity">
    <reaction evidence="7">
        <text>ATP + H2O + polyamine-[polyamine-binding protein]Side 1 = ADP + phosphate + polyamineSide 2 + [polyamine-binding protein]Side 1.</text>
        <dbReference type="EC" id="7.6.2.11"/>
    </reaction>
</comment>
<dbReference type="PROSITE" id="PS50893">
    <property type="entry name" value="ABC_TRANSPORTER_2"/>
    <property type="match status" value="1"/>
</dbReference>
<dbReference type="InterPro" id="IPR013611">
    <property type="entry name" value="Transp-assoc_OB_typ2"/>
</dbReference>
<dbReference type="Pfam" id="PF08402">
    <property type="entry name" value="TOBE_2"/>
    <property type="match status" value="1"/>
</dbReference>
<dbReference type="GO" id="GO:0015847">
    <property type="term" value="P:putrescine transport"/>
    <property type="evidence" value="ECO:0007669"/>
    <property type="project" value="UniProtKB-ARBA"/>
</dbReference>
<dbReference type="GO" id="GO:0005524">
    <property type="term" value="F:ATP binding"/>
    <property type="evidence" value="ECO:0007669"/>
    <property type="project" value="UniProtKB-KW"/>
</dbReference>
<dbReference type="FunFam" id="3.40.50.300:FF:000133">
    <property type="entry name" value="Spermidine/putrescine import ATP-binding protein PotA"/>
    <property type="match status" value="1"/>
</dbReference>
<keyword evidence="5 7" id="KW-1278">Translocase</keyword>
<dbReference type="Gene3D" id="2.40.50.100">
    <property type="match status" value="1"/>
</dbReference>
<evidence type="ECO:0000313" key="11">
    <source>
        <dbReference type="Proteomes" id="UP001143328"/>
    </source>
</evidence>
<evidence type="ECO:0000313" key="10">
    <source>
        <dbReference type="EMBL" id="GLK91735.1"/>
    </source>
</evidence>
<keyword evidence="6 7" id="KW-0472">Membrane</keyword>
<dbReference type="SUPFAM" id="SSF52540">
    <property type="entry name" value="P-loop containing nucleoside triphosphate hydrolases"/>
    <property type="match status" value="1"/>
</dbReference>
<dbReference type="GO" id="GO:0015417">
    <property type="term" value="F:ABC-type polyamine transporter activity"/>
    <property type="evidence" value="ECO:0007669"/>
    <property type="project" value="UniProtKB-EC"/>
</dbReference>
<dbReference type="NCBIfam" id="TIGR01187">
    <property type="entry name" value="potA"/>
    <property type="match status" value="1"/>
</dbReference>
<dbReference type="InterPro" id="IPR008995">
    <property type="entry name" value="Mo/tungstate-bd_C_term_dom"/>
</dbReference>
<comment type="similarity">
    <text evidence="7">Belongs to the ABC transporter superfamily. Spermidine/putrescine importer (TC 3.A.1.11.1) family.</text>
</comment>
<sequence length="419" mass="46170">MFPPHKRSNPARQGRETDLYPPRDIYAPKPPLLVSLHEHKNQNKGRAVSDSSQAVDIEFRQVVKRYGATPAVNGVSFQVRRGAFHSFLGSSGCGKTTTLRMIAGFEQPCEGEVLLAGRSVAGVPAFQRPVNMVFQSYALFPHLSVADNIAYGLRYQTPRPDKKEQRRLADEALEMVRLSGYGHRKPSELSGGQQQRVALARALVNKPTVLLLDEPLAALDRKLRKEMQSELLRLQREVGITFVLVTHDQEEALSMSDSISVMQDGLIVQTATPEQLYETPASRYVADFIGESNLFNGTVRRIEGNSVVLETPQGLQLSSPRSPTGLALSPQVQGCIAVRPELISIGAANSPLGREVTLDGQVEDRIYLGNLTEYRVRTEPFGIVCVRVPRVREHNQASFEHGAAVQIGWDQANGLAMGL</sequence>
<evidence type="ECO:0000256" key="3">
    <source>
        <dbReference type="ARBA" id="ARBA00022741"/>
    </source>
</evidence>
<dbReference type="InterPro" id="IPR050093">
    <property type="entry name" value="ABC_SmlMolc_Importer"/>
</dbReference>
<keyword evidence="11" id="KW-1185">Reference proteome</keyword>
<dbReference type="Pfam" id="PF00005">
    <property type="entry name" value="ABC_tran"/>
    <property type="match status" value="1"/>
</dbReference>
<keyword evidence="4 7" id="KW-0067">ATP-binding</keyword>
<comment type="caution">
    <text evidence="10">The sequence shown here is derived from an EMBL/GenBank/DDBJ whole genome shotgun (WGS) entry which is preliminary data.</text>
</comment>
<dbReference type="PANTHER" id="PTHR42781">
    <property type="entry name" value="SPERMIDINE/PUTRESCINE IMPORT ATP-BINDING PROTEIN POTA"/>
    <property type="match status" value="1"/>
</dbReference>
<keyword evidence="1 7" id="KW-0813">Transport</keyword>
<dbReference type="Proteomes" id="UP001143328">
    <property type="component" value="Unassembled WGS sequence"/>
</dbReference>
<dbReference type="InterPro" id="IPR003593">
    <property type="entry name" value="AAA+_ATPase"/>
</dbReference>
<reference evidence="10" key="2">
    <citation type="submission" date="2023-01" db="EMBL/GenBank/DDBJ databases">
        <authorList>
            <person name="Sun Q."/>
            <person name="Evtushenko L."/>
        </authorList>
    </citation>
    <scope>NUCLEOTIDE SEQUENCE</scope>
    <source>
        <strain evidence="10">VKM B-2935</strain>
    </source>
</reference>
<dbReference type="PROSITE" id="PS00211">
    <property type="entry name" value="ABC_TRANSPORTER_1"/>
    <property type="match status" value="1"/>
</dbReference>
<feature type="region of interest" description="Disordered" evidence="8">
    <location>
        <begin position="1"/>
        <end position="27"/>
    </location>
</feature>
<dbReference type="AlphaFoldDB" id="A0A9W6NIA1"/>